<keyword evidence="2" id="KW-1133">Transmembrane helix</keyword>
<dbReference type="InterPro" id="IPR036514">
    <property type="entry name" value="SGNH_hydro_sf"/>
</dbReference>
<keyword evidence="5" id="KW-1185">Reference proteome</keyword>
<evidence type="ECO:0000313" key="4">
    <source>
        <dbReference type="EMBL" id="SHH48546.1"/>
    </source>
</evidence>
<keyword evidence="2" id="KW-0812">Transmembrane</keyword>
<gene>
    <name evidence="4" type="ORF">SAMN05444003_3326</name>
</gene>
<dbReference type="OrthoDB" id="5292073at2"/>
<name>A0A1M5TCZ2_9RHOB</name>
<keyword evidence="2" id="KW-0472">Membrane</keyword>
<dbReference type="AlphaFoldDB" id="A0A1M5TCZ2"/>
<dbReference type="GO" id="GO:0016788">
    <property type="term" value="F:hydrolase activity, acting on ester bonds"/>
    <property type="evidence" value="ECO:0007669"/>
    <property type="project" value="InterPro"/>
</dbReference>
<dbReference type="Gene3D" id="3.40.50.1110">
    <property type="entry name" value="SGNH hydrolase"/>
    <property type="match status" value="1"/>
</dbReference>
<protein>
    <submittedName>
        <fullName evidence="4">VPLPA-CTERM protein sorting domain-containing protein</fullName>
    </submittedName>
</protein>
<evidence type="ECO:0000256" key="2">
    <source>
        <dbReference type="SAM" id="Phobius"/>
    </source>
</evidence>
<dbReference type="RefSeq" id="WP_072903049.1">
    <property type="nucleotide sequence ID" value="NZ_FQXB01000012.1"/>
</dbReference>
<dbReference type="Pfam" id="PF00657">
    <property type="entry name" value="Lipase_GDSL"/>
    <property type="match status" value="1"/>
</dbReference>
<feature type="transmembrane region" description="Helical" evidence="2">
    <location>
        <begin position="293"/>
        <end position="312"/>
    </location>
</feature>
<dbReference type="SUPFAM" id="SSF52266">
    <property type="entry name" value="SGNH hydrolase"/>
    <property type="match status" value="1"/>
</dbReference>
<dbReference type="EMBL" id="FQXB01000012">
    <property type="protein sequence ID" value="SHH48546.1"/>
    <property type="molecule type" value="Genomic_DNA"/>
</dbReference>
<proteinExistence type="predicted"/>
<reference evidence="4 5" key="1">
    <citation type="submission" date="2016-11" db="EMBL/GenBank/DDBJ databases">
        <authorList>
            <person name="Jaros S."/>
            <person name="Januszkiewicz K."/>
            <person name="Wedrychowicz H."/>
        </authorList>
    </citation>
    <scope>NUCLEOTIDE SEQUENCE [LARGE SCALE GENOMIC DNA]</scope>
    <source>
        <strain evidence="4 5">DSM 28715</strain>
    </source>
</reference>
<sequence>MKLKKLGLIATLSVASGISAATVSASTLEQYGFSDVVIFGDSLSDPVNNFGPPTSFIYPNDQVTNGDTWAVKLGYDDPSTNNFAVSGATAKTDGGGDFMEQIETFMGTNQTLGDSALAIVWLGGNDIANALFGDPSNAVNRLTEGVTALATGLAALATTGFDQALVFTSPDIGDTPLAKASGVEGAAFASFLTTEFNRALVGIGEAEVAQGVTLNELIDLAFLDVPTLALEAKGTIDYTNDEDACFDGQTFVNGCDLANANGFFYYDPFHPTDTTHGFIAQKAELAAEQLAPVPLPAGFVLMGTVLAGFGFVSRRQRKQQA</sequence>
<dbReference type="PANTHER" id="PTHR45648:SF22">
    <property type="entry name" value="GDSL LIPASE_ACYLHYDROLASE FAMILY PROTEIN (AFU_ORTHOLOGUE AFUA_4G14700)"/>
    <property type="match status" value="1"/>
</dbReference>
<feature type="signal peptide" evidence="3">
    <location>
        <begin position="1"/>
        <end position="20"/>
    </location>
</feature>
<dbReference type="PANTHER" id="PTHR45648">
    <property type="entry name" value="GDSL LIPASE/ACYLHYDROLASE FAMILY PROTEIN (AFU_ORTHOLOGUE AFUA_4G14700)"/>
    <property type="match status" value="1"/>
</dbReference>
<evidence type="ECO:0000256" key="3">
    <source>
        <dbReference type="SAM" id="SignalP"/>
    </source>
</evidence>
<keyword evidence="1" id="KW-0378">Hydrolase</keyword>
<dbReference type="InterPro" id="IPR001087">
    <property type="entry name" value="GDSL"/>
</dbReference>
<dbReference type="InterPro" id="IPR051058">
    <property type="entry name" value="GDSL_Est/Lipase"/>
</dbReference>
<dbReference type="Proteomes" id="UP000184074">
    <property type="component" value="Unassembled WGS sequence"/>
</dbReference>
<organism evidence="4 5">
    <name type="scientific">Cognatiyoonia sediminum</name>
    <dbReference type="NCBI Taxonomy" id="1508389"/>
    <lineage>
        <taxon>Bacteria</taxon>
        <taxon>Pseudomonadati</taxon>
        <taxon>Pseudomonadota</taxon>
        <taxon>Alphaproteobacteria</taxon>
        <taxon>Rhodobacterales</taxon>
        <taxon>Paracoccaceae</taxon>
        <taxon>Cognatiyoonia</taxon>
    </lineage>
</organism>
<feature type="chain" id="PRO_5012702939" evidence="3">
    <location>
        <begin position="21"/>
        <end position="321"/>
    </location>
</feature>
<evidence type="ECO:0000256" key="1">
    <source>
        <dbReference type="ARBA" id="ARBA00022801"/>
    </source>
</evidence>
<evidence type="ECO:0000313" key="5">
    <source>
        <dbReference type="Proteomes" id="UP000184074"/>
    </source>
</evidence>
<keyword evidence="3" id="KW-0732">Signal</keyword>
<accession>A0A1M5TCZ2</accession>